<feature type="transmembrane region" description="Helical" evidence="1">
    <location>
        <begin position="184"/>
        <end position="203"/>
    </location>
</feature>
<dbReference type="PANTHER" id="PTHR40078">
    <property type="entry name" value="INTEGRAL MEMBRANE PROTEIN-RELATED"/>
    <property type="match status" value="1"/>
</dbReference>
<protein>
    <recommendedName>
        <fullName evidence="4">Integral membrane protein</fullName>
    </recommendedName>
</protein>
<dbReference type="PANTHER" id="PTHR40078:SF1">
    <property type="entry name" value="INTEGRAL MEMBRANE PROTEIN"/>
    <property type="match status" value="1"/>
</dbReference>
<evidence type="ECO:0000313" key="2">
    <source>
        <dbReference type="EMBL" id="RRR55095.1"/>
    </source>
</evidence>
<organism evidence="2 3">
    <name type="scientific">Streptococcus suis</name>
    <dbReference type="NCBI Taxonomy" id="1307"/>
    <lineage>
        <taxon>Bacteria</taxon>
        <taxon>Bacillati</taxon>
        <taxon>Bacillota</taxon>
        <taxon>Bacilli</taxon>
        <taxon>Lactobacillales</taxon>
        <taxon>Streptococcaceae</taxon>
        <taxon>Streptococcus</taxon>
    </lineage>
</organism>
<evidence type="ECO:0000256" key="1">
    <source>
        <dbReference type="SAM" id="Phobius"/>
    </source>
</evidence>
<dbReference type="Proteomes" id="UP000274117">
    <property type="component" value="Unassembled WGS sequence"/>
</dbReference>
<proteinExistence type="predicted"/>
<gene>
    <name evidence="2" type="ORF">EI998_00980</name>
</gene>
<keyword evidence="1" id="KW-0812">Transmembrane</keyword>
<name>A0A3R8SBA7_STRSU</name>
<reference evidence="2 3" key="2">
    <citation type="submission" date="2018-12" db="EMBL/GenBank/DDBJ databases">
        <title>Whole-genome sequences of fifteen clinical Streptococcus suis strains isolated from pigs between 2006 and 2018.</title>
        <authorList>
            <person name="Stevens M.J.A."/>
            <person name="Cernela N."/>
            <person name="Spoerry Serrano N."/>
            <person name="Schmitt S."/>
            <person name="Schrenzel J."/>
            <person name="Stephan R."/>
        </authorList>
    </citation>
    <scope>NUCLEOTIDE SEQUENCE [LARGE SCALE GENOMIC DNA]</scope>
    <source>
        <strain evidence="2 3">PP422</strain>
    </source>
</reference>
<dbReference type="Pfam" id="PF19700">
    <property type="entry name" value="DUF6198"/>
    <property type="match status" value="1"/>
</dbReference>
<feature type="transmembrane region" description="Helical" evidence="1">
    <location>
        <begin position="7"/>
        <end position="25"/>
    </location>
</feature>
<keyword evidence="1" id="KW-0472">Membrane</keyword>
<feature type="transmembrane region" description="Helical" evidence="1">
    <location>
        <begin position="105"/>
        <end position="125"/>
    </location>
</feature>
<keyword evidence="1" id="KW-1133">Transmembrane helix</keyword>
<feature type="transmembrane region" description="Helical" evidence="1">
    <location>
        <begin position="156"/>
        <end position="178"/>
    </location>
</feature>
<dbReference type="InterPro" id="IPR038750">
    <property type="entry name" value="YczE/YyaS-like"/>
</dbReference>
<accession>A0A3R8SBA7</accession>
<feature type="transmembrane region" description="Helical" evidence="1">
    <location>
        <begin position="45"/>
        <end position="63"/>
    </location>
</feature>
<evidence type="ECO:0008006" key="4">
    <source>
        <dbReference type="Google" id="ProtNLM"/>
    </source>
</evidence>
<dbReference type="AlphaFoldDB" id="A0A3R8SBA7"/>
<dbReference type="EMBL" id="RSDO01000002">
    <property type="protein sequence ID" value="RRR55095.1"/>
    <property type="molecule type" value="Genomic_DNA"/>
</dbReference>
<reference evidence="2 3" key="1">
    <citation type="submission" date="2018-11" db="EMBL/GenBank/DDBJ databases">
        <authorList>
            <person name="Stevens M.J."/>
            <person name="Cernela N."/>
            <person name="Spoerry Serrano N."/>
            <person name="Schmitt S."/>
            <person name="Schrenzel J."/>
            <person name="Stephan R."/>
        </authorList>
    </citation>
    <scope>NUCLEOTIDE SEQUENCE [LARGE SCALE GENOMIC DNA]</scope>
    <source>
        <strain evidence="2 3">PP422</strain>
    </source>
</reference>
<comment type="caution">
    <text evidence="2">The sequence shown here is derived from an EMBL/GenBank/DDBJ whole genome shotgun (WGS) entry which is preliminary data.</text>
</comment>
<sequence>MKIVKFVFGITTMAIAVAMSKISLLGTSPIAAVPNVVSESMGSSIGLNTALFLALLVVIQLVLARPKKMSEAIPYLIQLIPGTLFGLFINFFYGLLAPILSSKSYPVQLIVLIISVFILAIGVIVEVNADTIVMPGEGLPKTIAQVTNKPFSSVKLACDIGMVVTALLLSFLFGNPFLGIREGTIIAMFFTGPIISLLQQLAFRRKK</sequence>
<evidence type="ECO:0000313" key="3">
    <source>
        <dbReference type="Proteomes" id="UP000274117"/>
    </source>
</evidence>
<feature type="transmembrane region" description="Helical" evidence="1">
    <location>
        <begin position="75"/>
        <end position="93"/>
    </location>
</feature>